<feature type="binding site" evidence="3">
    <location>
        <begin position="7"/>
        <end position="9"/>
    </location>
    <ligand>
        <name>substrate</name>
    </ligand>
</feature>
<accession>A0A1N6Y821</accession>
<organism evidence="5 6">
    <name type="scientific">Pontibacter lucknowensis</name>
    <dbReference type="NCBI Taxonomy" id="1077936"/>
    <lineage>
        <taxon>Bacteria</taxon>
        <taxon>Pseudomonadati</taxon>
        <taxon>Bacteroidota</taxon>
        <taxon>Cytophagia</taxon>
        <taxon>Cytophagales</taxon>
        <taxon>Hymenobacteraceae</taxon>
        <taxon>Pontibacter</taxon>
    </lineage>
</organism>
<keyword evidence="6" id="KW-1185">Reference proteome</keyword>
<sequence>MYLYGASGHAKVIIDILRDMGMPIMGAFDKNPAITEVGGIPVLGAEIEEKLKEPVIISIGDNAIRRRVAEKLDVAFGKAVHPTAIISPSATIAEGTVVMQGAIIQADATIGKHAIINTGASIDHDCKIGDYAHISPGAVLSGNVLVGEGTHIGAGAVVIPNLKIGKWCKIGAGAVVIRDLPDGVTAVGNPARIIKEHQTNI</sequence>
<dbReference type="Pfam" id="PF00132">
    <property type="entry name" value="Hexapep"/>
    <property type="match status" value="2"/>
</dbReference>
<dbReference type="Proteomes" id="UP000185924">
    <property type="component" value="Unassembled WGS sequence"/>
</dbReference>
<feature type="active site" description="Proton acceptor" evidence="2">
    <location>
        <position position="124"/>
    </location>
</feature>
<dbReference type="Gene3D" id="3.40.50.20">
    <property type="match status" value="1"/>
</dbReference>
<dbReference type="InterPro" id="IPR050179">
    <property type="entry name" value="Trans_hexapeptide_repeat"/>
</dbReference>
<comment type="similarity">
    <text evidence="1">Belongs to the transferase hexapeptide repeat family.</text>
</comment>
<dbReference type="CDD" id="cd03360">
    <property type="entry name" value="LbH_AT_putative"/>
    <property type="match status" value="1"/>
</dbReference>
<dbReference type="EMBL" id="FTNM01000003">
    <property type="protein sequence ID" value="SIR10710.1"/>
    <property type="molecule type" value="Genomic_DNA"/>
</dbReference>
<evidence type="ECO:0000256" key="3">
    <source>
        <dbReference type="PIRSR" id="PIRSR620019-2"/>
    </source>
</evidence>
<dbReference type="STRING" id="1077936.SAMN05421545_2328"/>
<feature type="domain" description="PglD N-terminal" evidence="4">
    <location>
        <begin position="2"/>
        <end position="72"/>
    </location>
</feature>
<evidence type="ECO:0000259" key="4">
    <source>
        <dbReference type="Pfam" id="PF17836"/>
    </source>
</evidence>
<evidence type="ECO:0000313" key="5">
    <source>
        <dbReference type="EMBL" id="SIR10710.1"/>
    </source>
</evidence>
<evidence type="ECO:0000256" key="1">
    <source>
        <dbReference type="ARBA" id="ARBA00007274"/>
    </source>
</evidence>
<dbReference type="SUPFAM" id="SSF51161">
    <property type="entry name" value="Trimeric LpxA-like enzymes"/>
    <property type="match status" value="1"/>
</dbReference>
<dbReference type="AlphaFoldDB" id="A0A1N6Y821"/>
<feature type="site" description="Increases basicity of active site His" evidence="2">
    <location>
        <position position="125"/>
    </location>
</feature>
<dbReference type="PANTHER" id="PTHR43300">
    <property type="entry name" value="ACETYLTRANSFERASE"/>
    <property type="match status" value="1"/>
</dbReference>
<feature type="binding site" evidence="3">
    <location>
        <position position="60"/>
    </location>
    <ligand>
        <name>substrate</name>
    </ligand>
</feature>
<dbReference type="PANTHER" id="PTHR43300:SF7">
    <property type="entry name" value="UDP-N-ACETYLBACILLOSAMINE N-ACETYLTRANSFERASE"/>
    <property type="match status" value="1"/>
</dbReference>
<proteinExistence type="inferred from homology"/>
<evidence type="ECO:0000313" key="6">
    <source>
        <dbReference type="Proteomes" id="UP000185924"/>
    </source>
</evidence>
<reference evidence="6" key="1">
    <citation type="submission" date="2017-01" db="EMBL/GenBank/DDBJ databases">
        <authorList>
            <person name="Varghese N."/>
            <person name="Submissions S."/>
        </authorList>
    </citation>
    <scope>NUCLEOTIDE SEQUENCE [LARGE SCALE GENOMIC DNA]</scope>
    <source>
        <strain evidence="6">DM9</strain>
    </source>
</reference>
<dbReference type="NCBIfam" id="TIGR03570">
    <property type="entry name" value="NeuD_NnaD"/>
    <property type="match status" value="1"/>
</dbReference>
<dbReference type="RefSeq" id="WP_076422235.1">
    <property type="nucleotide sequence ID" value="NZ_FTNM01000003.1"/>
</dbReference>
<dbReference type="InterPro" id="IPR041561">
    <property type="entry name" value="PglD_N"/>
</dbReference>
<dbReference type="OrthoDB" id="708224at2"/>
<dbReference type="Pfam" id="PF17836">
    <property type="entry name" value="PglD_N"/>
    <property type="match status" value="1"/>
</dbReference>
<dbReference type="GO" id="GO:0016740">
    <property type="term" value="F:transferase activity"/>
    <property type="evidence" value="ECO:0007669"/>
    <property type="project" value="UniProtKB-KW"/>
</dbReference>
<protein>
    <submittedName>
        <fullName evidence="5">Acetyltransferase EpsM</fullName>
    </submittedName>
</protein>
<evidence type="ECO:0000256" key="2">
    <source>
        <dbReference type="PIRSR" id="PIRSR620019-1"/>
    </source>
</evidence>
<gene>
    <name evidence="5" type="ORF">SAMN05421545_2328</name>
</gene>
<feature type="binding site" evidence="3">
    <location>
        <position position="133"/>
    </location>
    <ligand>
        <name>acetyl-CoA</name>
        <dbReference type="ChEBI" id="CHEBI:57288"/>
    </ligand>
</feature>
<dbReference type="InterPro" id="IPR011004">
    <property type="entry name" value="Trimer_LpxA-like_sf"/>
</dbReference>
<dbReference type="InterPro" id="IPR001451">
    <property type="entry name" value="Hexapep"/>
</dbReference>
<dbReference type="InterPro" id="IPR020019">
    <property type="entry name" value="AcTrfase_PglD-like"/>
</dbReference>
<keyword evidence="5" id="KW-0808">Transferase</keyword>
<name>A0A1N6Y821_9BACT</name>
<dbReference type="Gene3D" id="2.160.10.10">
    <property type="entry name" value="Hexapeptide repeat proteins"/>
    <property type="match status" value="2"/>
</dbReference>